<dbReference type="AlphaFoldDB" id="A0A2A6CHH8"/>
<dbReference type="Proteomes" id="UP000005239">
    <property type="component" value="Unassembled WGS sequence"/>
</dbReference>
<sequence>MVFVKSKGWLSFACDGRARLWSTADITAMQCIDLPTTQAPTTTTAPATGGCAPLGLISQAELDAKWAPGTKTYLSPTITSTKAICVMGTGTFTVQIAGTTDIFAPYSVECEAGNTDWSVFGPGWNMNYHPHVNVIKPSRLLYKRVTDFEKEIGKIAFIEIGIFKDCLKPSEFFYLTVDKATNAAVAIIGEFGDKFLVYLFRKLIVILQQLCHGLNRRTNF</sequence>
<accession>A0A2A6CHH8</accession>
<accession>A0A8R1UBY8</accession>
<reference evidence="2" key="1">
    <citation type="journal article" date="2008" name="Nat. Genet.">
        <title>The Pristionchus pacificus genome provides a unique perspective on nematode lifestyle and parasitism.</title>
        <authorList>
            <person name="Dieterich C."/>
            <person name="Clifton S.W."/>
            <person name="Schuster L.N."/>
            <person name="Chinwalla A."/>
            <person name="Delehaunty K."/>
            <person name="Dinkelacker I."/>
            <person name="Fulton L."/>
            <person name="Fulton R."/>
            <person name="Godfrey J."/>
            <person name="Minx P."/>
            <person name="Mitreva M."/>
            <person name="Roeseler W."/>
            <person name="Tian H."/>
            <person name="Witte H."/>
            <person name="Yang S.P."/>
            <person name="Wilson R.K."/>
            <person name="Sommer R.J."/>
        </authorList>
    </citation>
    <scope>NUCLEOTIDE SEQUENCE [LARGE SCALE GENOMIC DNA]</scope>
    <source>
        <strain evidence="2">PS312</strain>
    </source>
</reference>
<reference evidence="1" key="2">
    <citation type="submission" date="2022-06" db="UniProtKB">
        <authorList>
            <consortium name="EnsemblMetazoa"/>
        </authorList>
    </citation>
    <scope>IDENTIFICATION</scope>
    <source>
        <strain evidence="1">PS312</strain>
    </source>
</reference>
<evidence type="ECO:0000313" key="2">
    <source>
        <dbReference type="Proteomes" id="UP000005239"/>
    </source>
</evidence>
<keyword evidence="2" id="KW-1185">Reference proteome</keyword>
<protein>
    <submittedName>
        <fullName evidence="1">Uncharacterized protein</fullName>
    </submittedName>
</protein>
<proteinExistence type="predicted"/>
<name>A0A2A6CHH8_PRIPA</name>
<evidence type="ECO:0000313" key="1">
    <source>
        <dbReference type="EnsemblMetazoa" id="PPA13847.1"/>
    </source>
</evidence>
<gene>
    <name evidence="1" type="primary">WBGene00103401</name>
</gene>
<organism evidence="1 2">
    <name type="scientific">Pristionchus pacificus</name>
    <name type="common">Parasitic nematode worm</name>
    <dbReference type="NCBI Taxonomy" id="54126"/>
    <lineage>
        <taxon>Eukaryota</taxon>
        <taxon>Metazoa</taxon>
        <taxon>Ecdysozoa</taxon>
        <taxon>Nematoda</taxon>
        <taxon>Chromadorea</taxon>
        <taxon>Rhabditida</taxon>
        <taxon>Rhabditina</taxon>
        <taxon>Diplogasteromorpha</taxon>
        <taxon>Diplogasteroidea</taxon>
        <taxon>Neodiplogasteridae</taxon>
        <taxon>Pristionchus</taxon>
    </lineage>
</organism>
<dbReference type="EnsemblMetazoa" id="PPA13847.1">
    <property type="protein sequence ID" value="PPA13847.1"/>
    <property type="gene ID" value="WBGene00103401"/>
</dbReference>